<feature type="compositionally biased region" description="Polar residues" evidence="1">
    <location>
        <begin position="280"/>
        <end position="294"/>
    </location>
</feature>
<evidence type="ECO:0000313" key="3">
    <source>
        <dbReference type="EMBL" id="KAE9991207.1"/>
    </source>
</evidence>
<feature type="compositionally biased region" description="Acidic residues" evidence="1">
    <location>
        <begin position="266"/>
        <end position="276"/>
    </location>
</feature>
<dbReference type="Proteomes" id="UP000490939">
    <property type="component" value="Unassembled WGS sequence"/>
</dbReference>
<evidence type="ECO:0000313" key="2">
    <source>
        <dbReference type="EMBL" id="KAE9974302.1"/>
    </source>
</evidence>
<dbReference type="EMBL" id="WNWQ01000209">
    <property type="protein sequence ID" value="KAE9974302.1"/>
    <property type="molecule type" value="Genomic_DNA"/>
</dbReference>
<dbReference type="Proteomes" id="UP000433883">
    <property type="component" value="Unassembled WGS sequence"/>
</dbReference>
<evidence type="ECO:0000313" key="4">
    <source>
        <dbReference type="Proteomes" id="UP000490939"/>
    </source>
</evidence>
<dbReference type="OrthoDB" id="10573958at2759"/>
<accession>A0A8H3VPI9</accession>
<feature type="region of interest" description="Disordered" evidence="1">
    <location>
        <begin position="256"/>
        <end position="298"/>
    </location>
</feature>
<reference evidence="3 4" key="1">
    <citation type="submission" date="2019-07" db="EMBL/GenBank/DDBJ databases">
        <title>Venturia inaequalis Genome Resource.</title>
        <authorList>
            <person name="Lichtner F.J."/>
        </authorList>
    </citation>
    <scope>NUCLEOTIDE SEQUENCE [LARGE SCALE GENOMIC DNA]</scope>
    <source>
        <strain evidence="2">Bline_iso_100314</strain>
        <strain evidence="3 4">DMI_063113</strain>
    </source>
</reference>
<gene>
    <name evidence="2" type="ORF">BLS_003167</name>
    <name evidence="3" type="ORF">EG327_000328</name>
</gene>
<sequence>MSTTSVLPDLLHPELDTLTALLATTLLAGHHYREDTGLYILDQKYFIKLLKERARTLKCDFTALNGSENADDHRAIQMRILPALRAVEREAEVLRQELGQLDLIAGALERAEDEEMGMVGMNEGDLARGEGLIGGVALPPLVIGGSEDLYDAIGDAMRTYRIDNGLTNQKRNVDFDSGLGSSDEMIPAQAATRPPLVIQGTDDIHFAIQDAMEQYRIDNEATQEEEEEARATPPHRYDVTDDAAVHNIHIATQDGTEQHRLNNEADTGENTDEEYEAATGSFNEGTATVSSTESGPEAHPYSGNNLVPMHPFIRTPNLPRFDDLAVPGSEGYVMRQKRWIDARVAIDDA</sequence>
<protein>
    <submittedName>
        <fullName evidence="3">Uncharacterized protein</fullName>
    </submittedName>
</protein>
<comment type="caution">
    <text evidence="3">The sequence shown here is derived from an EMBL/GenBank/DDBJ whole genome shotgun (WGS) entry which is preliminary data.</text>
</comment>
<name>A0A8H3VPI9_VENIN</name>
<evidence type="ECO:0000256" key="1">
    <source>
        <dbReference type="SAM" id="MobiDB-lite"/>
    </source>
</evidence>
<dbReference type="AlphaFoldDB" id="A0A8H3VPI9"/>
<proteinExistence type="predicted"/>
<dbReference type="EMBL" id="WNWR01000105">
    <property type="protein sequence ID" value="KAE9991207.1"/>
    <property type="molecule type" value="Genomic_DNA"/>
</dbReference>
<organism evidence="3 4">
    <name type="scientific">Venturia inaequalis</name>
    <name type="common">Apple scab fungus</name>
    <dbReference type="NCBI Taxonomy" id="5025"/>
    <lineage>
        <taxon>Eukaryota</taxon>
        <taxon>Fungi</taxon>
        <taxon>Dikarya</taxon>
        <taxon>Ascomycota</taxon>
        <taxon>Pezizomycotina</taxon>
        <taxon>Dothideomycetes</taxon>
        <taxon>Pleosporomycetidae</taxon>
        <taxon>Venturiales</taxon>
        <taxon>Venturiaceae</taxon>
        <taxon>Venturia</taxon>
    </lineage>
</organism>
<keyword evidence="4" id="KW-1185">Reference proteome</keyword>